<dbReference type="PROSITE" id="PS00108">
    <property type="entry name" value="PROTEIN_KINASE_ST"/>
    <property type="match status" value="1"/>
</dbReference>
<keyword evidence="5" id="KW-1185">Reference proteome</keyword>
<keyword evidence="4" id="KW-0418">Kinase</keyword>
<keyword evidence="2" id="KW-0067">ATP-binding</keyword>
<dbReference type="PROSITE" id="PS50011">
    <property type="entry name" value="PROTEIN_KINASE_DOM"/>
    <property type="match status" value="1"/>
</dbReference>
<name>A0AAD7AYN1_MYCRO</name>
<dbReference type="Pfam" id="PF07714">
    <property type="entry name" value="PK_Tyr_Ser-Thr"/>
    <property type="match status" value="1"/>
</dbReference>
<evidence type="ECO:0000259" key="3">
    <source>
        <dbReference type="PROSITE" id="PS50011"/>
    </source>
</evidence>
<dbReference type="SUPFAM" id="SSF56112">
    <property type="entry name" value="Protein kinase-like (PK-like)"/>
    <property type="match status" value="1"/>
</dbReference>
<dbReference type="InterPro" id="IPR001245">
    <property type="entry name" value="Ser-Thr/Tyr_kinase_cat_dom"/>
</dbReference>
<comment type="caution">
    <text evidence="4">The sequence shown here is derived from an EMBL/GenBank/DDBJ whole genome shotgun (WGS) entry which is preliminary data.</text>
</comment>
<protein>
    <submittedName>
        <fullName evidence="4">Kinase-like domain-containing protein</fullName>
    </submittedName>
</protein>
<accession>A0AAD7AYN1</accession>
<gene>
    <name evidence="4" type="ORF">B0H17DRAFT_1231952</name>
</gene>
<sequence length="385" mass="43399">MIARLDKLFHEKKEAYTKFLDFRGVSAQRRLDLLQDLLDLDYYANVAAPKKHRLVKALIRLSGQAELYPQCFTLTNLLKEENPVAGGSFGDVYKGKLGDQCVAVKMMRVFGESDIDALLKTFSREALIWRQLCHPNLLPFFGLYYFQERLCLVSPWMGNGHIREFLKKESYGIDRLLSLILDIALGVEHLHKEGIVHGDLKGENIFVTDSGRACIADFGLCSIITSISSIQFTSSTRTRGTTRYHAPELHRGEDNDLRSDIYALACVAYELLTGNRLFPELRTDGAVALAVLNGRRPPRSPSCSGTPSLDSLWSLLQHCWEGEPPMRPMAGQIVERLIGPDIQAKKTESIADWDDTFTPRFRRYVAGSRPLPSLAEFEHIFFGDG</sequence>
<dbReference type="SMART" id="SM00220">
    <property type="entry name" value="S_TKc"/>
    <property type="match status" value="1"/>
</dbReference>
<evidence type="ECO:0000256" key="1">
    <source>
        <dbReference type="ARBA" id="ARBA00022741"/>
    </source>
</evidence>
<dbReference type="PANTHER" id="PTHR44329">
    <property type="entry name" value="SERINE/THREONINE-PROTEIN KINASE TNNI3K-RELATED"/>
    <property type="match status" value="1"/>
</dbReference>
<dbReference type="GO" id="GO:0004674">
    <property type="term" value="F:protein serine/threonine kinase activity"/>
    <property type="evidence" value="ECO:0007669"/>
    <property type="project" value="TreeGrafter"/>
</dbReference>
<organism evidence="4 5">
    <name type="scientific">Mycena rosella</name>
    <name type="common">Pink bonnet</name>
    <name type="synonym">Agaricus rosellus</name>
    <dbReference type="NCBI Taxonomy" id="1033263"/>
    <lineage>
        <taxon>Eukaryota</taxon>
        <taxon>Fungi</taxon>
        <taxon>Dikarya</taxon>
        <taxon>Basidiomycota</taxon>
        <taxon>Agaricomycotina</taxon>
        <taxon>Agaricomycetes</taxon>
        <taxon>Agaricomycetidae</taxon>
        <taxon>Agaricales</taxon>
        <taxon>Marasmiineae</taxon>
        <taxon>Mycenaceae</taxon>
        <taxon>Mycena</taxon>
    </lineage>
</organism>
<evidence type="ECO:0000313" key="5">
    <source>
        <dbReference type="Proteomes" id="UP001221757"/>
    </source>
</evidence>
<dbReference type="InterPro" id="IPR008271">
    <property type="entry name" value="Ser/Thr_kinase_AS"/>
</dbReference>
<dbReference type="AlphaFoldDB" id="A0AAD7AYN1"/>
<feature type="domain" description="Protein kinase" evidence="3">
    <location>
        <begin position="78"/>
        <end position="342"/>
    </location>
</feature>
<evidence type="ECO:0000313" key="4">
    <source>
        <dbReference type="EMBL" id="KAJ7604563.1"/>
    </source>
</evidence>
<proteinExistence type="predicted"/>
<dbReference type="Proteomes" id="UP001221757">
    <property type="component" value="Unassembled WGS sequence"/>
</dbReference>
<dbReference type="EMBL" id="JARKIE010001212">
    <property type="protein sequence ID" value="KAJ7604563.1"/>
    <property type="molecule type" value="Genomic_DNA"/>
</dbReference>
<dbReference type="PANTHER" id="PTHR44329:SF298">
    <property type="entry name" value="MIXED LINEAGE KINASE DOMAIN-LIKE PROTEIN"/>
    <property type="match status" value="1"/>
</dbReference>
<evidence type="ECO:0000256" key="2">
    <source>
        <dbReference type="ARBA" id="ARBA00022840"/>
    </source>
</evidence>
<dbReference type="InterPro" id="IPR051681">
    <property type="entry name" value="Ser/Thr_Kinases-Pseudokinases"/>
</dbReference>
<dbReference type="InterPro" id="IPR011009">
    <property type="entry name" value="Kinase-like_dom_sf"/>
</dbReference>
<keyword evidence="4" id="KW-0808">Transferase</keyword>
<dbReference type="InterPro" id="IPR000719">
    <property type="entry name" value="Prot_kinase_dom"/>
</dbReference>
<dbReference type="Gene3D" id="1.10.510.10">
    <property type="entry name" value="Transferase(Phosphotransferase) domain 1"/>
    <property type="match status" value="1"/>
</dbReference>
<reference evidence="4" key="1">
    <citation type="submission" date="2023-03" db="EMBL/GenBank/DDBJ databases">
        <title>Massive genome expansion in bonnet fungi (Mycena s.s.) driven by repeated elements and novel gene families across ecological guilds.</title>
        <authorList>
            <consortium name="Lawrence Berkeley National Laboratory"/>
            <person name="Harder C.B."/>
            <person name="Miyauchi S."/>
            <person name="Viragh M."/>
            <person name="Kuo A."/>
            <person name="Thoen E."/>
            <person name="Andreopoulos B."/>
            <person name="Lu D."/>
            <person name="Skrede I."/>
            <person name="Drula E."/>
            <person name="Henrissat B."/>
            <person name="Morin E."/>
            <person name="Kohler A."/>
            <person name="Barry K."/>
            <person name="LaButti K."/>
            <person name="Morin E."/>
            <person name="Salamov A."/>
            <person name="Lipzen A."/>
            <person name="Mereny Z."/>
            <person name="Hegedus B."/>
            <person name="Baldrian P."/>
            <person name="Stursova M."/>
            <person name="Weitz H."/>
            <person name="Taylor A."/>
            <person name="Grigoriev I.V."/>
            <person name="Nagy L.G."/>
            <person name="Martin F."/>
            <person name="Kauserud H."/>
        </authorList>
    </citation>
    <scope>NUCLEOTIDE SEQUENCE</scope>
    <source>
        <strain evidence="4">CBHHK067</strain>
    </source>
</reference>
<dbReference type="GO" id="GO:0005524">
    <property type="term" value="F:ATP binding"/>
    <property type="evidence" value="ECO:0007669"/>
    <property type="project" value="UniProtKB-KW"/>
</dbReference>
<keyword evidence="1" id="KW-0547">Nucleotide-binding</keyword>